<accession>A0A8H9LWP4</accession>
<reference evidence="3" key="1">
    <citation type="journal article" date="2014" name="Int. J. Syst. Evol. Microbiol.">
        <title>Complete genome sequence of Corynebacterium casei LMG S-19264T (=DSM 44701T), isolated from a smear-ripened cheese.</title>
        <authorList>
            <consortium name="US DOE Joint Genome Institute (JGI-PGF)"/>
            <person name="Walter F."/>
            <person name="Albersmeier A."/>
            <person name="Kalinowski J."/>
            <person name="Ruckert C."/>
        </authorList>
    </citation>
    <scope>NUCLEOTIDE SEQUENCE</scope>
    <source>
        <strain evidence="3">KCTC 32337</strain>
    </source>
</reference>
<evidence type="ECO:0000313" key="4">
    <source>
        <dbReference type="Proteomes" id="UP000622604"/>
    </source>
</evidence>
<sequence>MKPLIFLAFKCALLFPVILSASPIDALKPVGSAKLSVVFWDIYQSTLYSDDGTFTSDDLLPESHKPLALNIQYLRDIEADELIEATADEWDKLGVEKATYQPWLNQLGAIWPDIQENDELLFVLKQAEGGVFYFNQSEIGRVASAEFAKQFLRIWLDPQSSYPKLRNKLIGQAK</sequence>
<dbReference type="InterPro" id="IPR016087">
    <property type="entry name" value="Chalcone_isomerase"/>
</dbReference>
<dbReference type="EMBL" id="BMZC01000006">
    <property type="protein sequence ID" value="GGZ64761.1"/>
    <property type="molecule type" value="Genomic_DNA"/>
</dbReference>
<comment type="caution">
    <text evidence="3">The sequence shown here is derived from an EMBL/GenBank/DDBJ whole genome shotgun (WGS) entry which is preliminary data.</text>
</comment>
<keyword evidence="1" id="KW-0732">Signal</keyword>
<feature type="domain" description="Chalcone isomerase" evidence="2">
    <location>
        <begin position="36"/>
        <end position="171"/>
    </location>
</feature>
<reference evidence="3" key="2">
    <citation type="submission" date="2020-09" db="EMBL/GenBank/DDBJ databases">
        <authorList>
            <person name="Sun Q."/>
            <person name="Kim S."/>
        </authorList>
    </citation>
    <scope>NUCLEOTIDE SEQUENCE</scope>
    <source>
        <strain evidence="3">KCTC 32337</strain>
    </source>
</reference>
<dbReference type="Proteomes" id="UP000622604">
    <property type="component" value="Unassembled WGS sequence"/>
</dbReference>
<proteinExistence type="predicted"/>
<evidence type="ECO:0000313" key="3">
    <source>
        <dbReference type="EMBL" id="GGZ64761.1"/>
    </source>
</evidence>
<dbReference type="Pfam" id="PF16036">
    <property type="entry name" value="Chalcone_3"/>
    <property type="match status" value="1"/>
</dbReference>
<organism evidence="3 4">
    <name type="scientific">Paraglaciecola chathamensis</name>
    <dbReference type="NCBI Taxonomy" id="368405"/>
    <lineage>
        <taxon>Bacteria</taxon>
        <taxon>Pseudomonadati</taxon>
        <taxon>Pseudomonadota</taxon>
        <taxon>Gammaproteobacteria</taxon>
        <taxon>Alteromonadales</taxon>
        <taxon>Alteromonadaceae</taxon>
        <taxon>Paraglaciecola</taxon>
    </lineage>
</organism>
<evidence type="ECO:0000256" key="1">
    <source>
        <dbReference type="SAM" id="SignalP"/>
    </source>
</evidence>
<gene>
    <name evidence="3" type="ORF">GCM10011274_23540</name>
</gene>
<protein>
    <recommendedName>
        <fullName evidence="2">Chalcone isomerase domain-containing protein</fullName>
    </recommendedName>
</protein>
<feature type="signal peptide" evidence="1">
    <location>
        <begin position="1"/>
        <end position="21"/>
    </location>
</feature>
<feature type="chain" id="PRO_5034688704" description="Chalcone isomerase domain-containing protein" evidence="1">
    <location>
        <begin position="22"/>
        <end position="174"/>
    </location>
</feature>
<evidence type="ECO:0000259" key="2">
    <source>
        <dbReference type="Pfam" id="PF16036"/>
    </source>
</evidence>
<dbReference type="AlphaFoldDB" id="A0A8H9LWP4"/>
<name>A0A8H9LWP4_9ALTE</name>